<proteinExistence type="predicted"/>
<name>A0ACD4NJA2_9HYPH</name>
<gene>
    <name evidence="1" type="ORF">OXU80_18510</name>
</gene>
<organism evidence="1 2">
    <name type="scientific">Antarcticirhabdus aurantiaca</name>
    <dbReference type="NCBI Taxonomy" id="2606717"/>
    <lineage>
        <taxon>Bacteria</taxon>
        <taxon>Pseudomonadati</taxon>
        <taxon>Pseudomonadota</taxon>
        <taxon>Alphaproteobacteria</taxon>
        <taxon>Hyphomicrobiales</taxon>
        <taxon>Aurantimonadaceae</taxon>
        <taxon>Antarcticirhabdus</taxon>
    </lineage>
</organism>
<accession>A0ACD4NJA2</accession>
<keyword evidence="2" id="KW-1185">Reference proteome</keyword>
<protein>
    <submittedName>
        <fullName evidence="1">Phage major tail tube protein</fullName>
    </submittedName>
</protein>
<dbReference type="EMBL" id="CP113520">
    <property type="protein sequence ID" value="WAJ26843.1"/>
    <property type="molecule type" value="Genomic_DNA"/>
</dbReference>
<evidence type="ECO:0000313" key="2">
    <source>
        <dbReference type="Proteomes" id="UP001163223"/>
    </source>
</evidence>
<evidence type="ECO:0000313" key="1">
    <source>
        <dbReference type="EMBL" id="WAJ26843.1"/>
    </source>
</evidence>
<sequence>MADNRPAYVQKDCTLFVDKHARIGQCSEITVPVLQETVEVMRNAGMIKGREIMMGYEATTASFKETALDPKMLKLYGIGPGSTTPIIAYSYLEDEDGVEHTVRCEMECRVKTVDMGAWAPGQKAETQYDLANHSGRLFIDDEELFAWSDLEVSVAGQVRQPGRRAALRIG</sequence>
<reference evidence="1" key="1">
    <citation type="submission" date="2022-11" db="EMBL/GenBank/DDBJ databases">
        <title>beta-Carotene-producing bacterium, Jeongeuplla avenae sp. nov., alleviates the salt stress of Arabidopsis seedlings.</title>
        <authorList>
            <person name="Jiang L."/>
            <person name="Lee J."/>
        </authorList>
    </citation>
    <scope>NUCLEOTIDE SEQUENCE</scope>
    <source>
        <strain evidence="1">DY_R2A_6</strain>
    </source>
</reference>
<dbReference type="Proteomes" id="UP001163223">
    <property type="component" value="Chromosome"/>
</dbReference>